<proteinExistence type="predicted"/>
<sequence>MDPTTGLVSDFVGRVLDEFEKLAISVSALSDATLSVGVLGYETGVDGIRLEDTGRLFDNGVNYRRG</sequence>
<protein>
    <submittedName>
        <fullName evidence="1">Uncharacterized protein</fullName>
    </submittedName>
</protein>
<comment type="caution">
    <text evidence="1">The sequence shown here is derived from an EMBL/GenBank/DDBJ whole genome shotgun (WGS) entry which is preliminary data.</text>
</comment>
<gene>
    <name evidence="1" type="ORF">H4687_003734</name>
</gene>
<dbReference type="Proteomes" id="UP000629287">
    <property type="component" value="Unassembled WGS sequence"/>
</dbReference>
<dbReference type="AlphaFoldDB" id="A0A8I0TQ69"/>
<evidence type="ECO:0000313" key="1">
    <source>
        <dbReference type="EMBL" id="MBE1597605.1"/>
    </source>
</evidence>
<evidence type="ECO:0000313" key="2">
    <source>
        <dbReference type="Proteomes" id="UP000629287"/>
    </source>
</evidence>
<organism evidence="1 2">
    <name type="scientific">Streptomyces stelliscabiei</name>
    <dbReference type="NCBI Taxonomy" id="146820"/>
    <lineage>
        <taxon>Bacteria</taxon>
        <taxon>Bacillati</taxon>
        <taxon>Actinomycetota</taxon>
        <taxon>Actinomycetes</taxon>
        <taxon>Kitasatosporales</taxon>
        <taxon>Streptomycetaceae</taxon>
        <taxon>Streptomyces</taxon>
    </lineage>
</organism>
<reference evidence="1 2" key="1">
    <citation type="submission" date="2020-10" db="EMBL/GenBank/DDBJ databases">
        <title>Sequencing the genomes of 1000 actinobacteria strains.</title>
        <authorList>
            <person name="Klenk H.-P."/>
        </authorList>
    </citation>
    <scope>NUCLEOTIDE SEQUENCE [LARGE SCALE GENOMIC DNA]</scope>
    <source>
        <strain evidence="1 2">DSM 41803</strain>
    </source>
</reference>
<dbReference type="EMBL" id="JADBGF010000001">
    <property type="protein sequence ID" value="MBE1597605.1"/>
    <property type="molecule type" value="Genomic_DNA"/>
</dbReference>
<accession>A0A8I0TQ69</accession>
<name>A0A8I0TQ69_9ACTN</name>
<keyword evidence="2" id="KW-1185">Reference proteome</keyword>